<gene>
    <name evidence="1" type="ORF">MXF72_11540</name>
</gene>
<organism evidence="1 2">
    <name type="scientific">Alcaligenes faecalis</name>
    <dbReference type="NCBI Taxonomy" id="511"/>
    <lineage>
        <taxon>Bacteria</taxon>
        <taxon>Pseudomonadati</taxon>
        <taxon>Pseudomonadota</taxon>
        <taxon>Betaproteobacteria</taxon>
        <taxon>Burkholderiales</taxon>
        <taxon>Alcaligenaceae</taxon>
        <taxon>Alcaligenes</taxon>
    </lineage>
</organism>
<reference evidence="1" key="1">
    <citation type="submission" date="2022-04" db="EMBL/GenBank/DDBJ databases">
        <title>Genomic mining of Alcaligenes faecalis D334 producing ectoin and derivatives.</title>
        <authorList>
            <person name="Doan V.T."/>
            <person name="Quach N.T."/>
            <person name="Vu T.-H.-N."/>
            <person name="Phi Q.-T."/>
        </authorList>
    </citation>
    <scope>NUCLEOTIDE SEQUENCE</scope>
    <source>
        <strain evidence="1">D334</strain>
    </source>
</reference>
<accession>A0AAE9KMB7</accession>
<name>A0AAE9KMB7_ALCFA</name>
<sequence>MARPVEVTVNDTIFLITPMDAFEALEVFGDLQKDLLPAVGELLSLSLGAQAEQAEVLMTGAIEKLSEKLSGRQLKQWTDRLINADSVAVSMNGRDMRLDAAARAMAFKEFTDILELLFHVLKVNFASPLGRWLSRSGLDLSQLPPSPLGAISQNSKESS</sequence>
<dbReference type="Pfam" id="PF21822">
    <property type="entry name" value="Phage_TAC_15"/>
    <property type="match status" value="1"/>
</dbReference>
<protein>
    <submittedName>
        <fullName evidence="1">Uncharacterized protein</fullName>
    </submittedName>
</protein>
<proteinExistence type="predicted"/>
<dbReference type="RefSeq" id="WP_247965633.1">
    <property type="nucleotide sequence ID" value="NZ_CP095873.1"/>
</dbReference>
<dbReference type="InterPro" id="IPR049156">
    <property type="entry name" value="Phage_chap_TAC_15-like"/>
</dbReference>
<dbReference type="Proteomes" id="UP000830925">
    <property type="component" value="Chromosome"/>
</dbReference>
<evidence type="ECO:0000313" key="1">
    <source>
        <dbReference type="EMBL" id="UPL20058.1"/>
    </source>
</evidence>
<dbReference type="EMBL" id="CP095873">
    <property type="protein sequence ID" value="UPL20058.1"/>
    <property type="molecule type" value="Genomic_DNA"/>
</dbReference>
<dbReference type="AlphaFoldDB" id="A0AAE9KMB7"/>
<evidence type="ECO:0000313" key="2">
    <source>
        <dbReference type="Proteomes" id="UP000830925"/>
    </source>
</evidence>